<proteinExistence type="evidence at transcript level"/>
<dbReference type="AlphaFoldDB" id="F2D8P7"/>
<reference evidence="1" key="1">
    <citation type="journal article" date="2011" name="Plant Physiol.">
        <title>Comprehensive sequence analysis of 24,783 barley full-length cDNAs derived from 12 clone libraries.</title>
        <authorList>
            <person name="Matsumoto T."/>
            <person name="Tanaka T."/>
            <person name="Sakai H."/>
            <person name="Amano N."/>
            <person name="Kanamori H."/>
            <person name="Kurita K."/>
            <person name="Kikuta A."/>
            <person name="Kamiya K."/>
            <person name="Yamamoto M."/>
            <person name="Ikawa H."/>
            <person name="Fujii N."/>
            <person name="Hori K."/>
            <person name="Itoh T."/>
            <person name="Sato K."/>
        </authorList>
    </citation>
    <scope>NUCLEOTIDE SEQUENCE</scope>
    <source>
        <tissue evidence="1">Shoot</tissue>
    </source>
</reference>
<name>F2D8P7_HORVV</name>
<protein>
    <submittedName>
        <fullName evidence="1">Predicted protein</fullName>
    </submittedName>
</protein>
<dbReference type="EMBL" id="AK360259">
    <property type="protein sequence ID" value="BAJ91468.1"/>
    <property type="molecule type" value="mRNA"/>
</dbReference>
<accession>F2D8P7</accession>
<sequence length="103" mass="11301">MHTTIDSLHISPPVHHMCHDREWERALEPLDAAEARGSRRATRNTGKHAGQLSVSLAPCWLDDGARICTLQHRHDGRAADSRAYVGAPRDAGEAASAGRWTDL</sequence>
<evidence type="ECO:0000313" key="1">
    <source>
        <dbReference type="EMBL" id="BAJ91468.1"/>
    </source>
</evidence>
<organism evidence="1">
    <name type="scientific">Hordeum vulgare subsp. vulgare</name>
    <name type="common">Domesticated barley</name>
    <dbReference type="NCBI Taxonomy" id="112509"/>
    <lineage>
        <taxon>Eukaryota</taxon>
        <taxon>Viridiplantae</taxon>
        <taxon>Streptophyta</taxon>
        <taxon>Embryophyta</taxon>
        <taxon>Tracheophyta</taxon>
        <taxon>Spermatophyta</taxon>
        <taxon>Magnoliopsida</taxon>
        <taxon>Liliopsida</taxon>
        <taxon>Poales</taxon>
        <taxon>Poaceae</taxon>
        <taxon>BOP clade</taxon>
        <taxon>Pooideae</taxon>
        <taxon>Triticodae</taxon>
        <taxon>Triticeae</taxon>
        <taxon>Hordeinae</taxon>
        <taxon>Hordeum</taxon>
    </lineage>
</organism>